<dbReference type="Pfam" id="PF13393">
    <property type="entry name" value="tRNA-synt_His"/>
    <property type="match status" value="1"/>
</dbReference>
<dbReference type="PANTHER" id="PTHR11476">
    <property type="entry name" value="HISTIDYL-TRNA SYNTHETASE"/>
    <property type="match status" value="1"/>
</dbReference>
<dbReference type="InterPro" id="IPR006195">
    <property type="entry name" value="aa-tRNA-synth_II"/>
</dbReference>
<evidence type="ECO:0000256" key="8">
    <source>
        <dbReference type="ARBA" id="ARBA00047639"/>
    </source>
</evidence>
<dbReference type="InterPro" id="IPR004516">
    <property type="entry name" value="HisRS/HisZ"/>
</dbReference>
<dbReference type="InterPro" id="IPR045864">
    <property type="entry name" value="aa-tRNA-synth_II/BPL/LPL"/>
</dbReference>
<dbReference type="Gene3D" id="3.40.50.800">
    <property type="entry name" value="Anticodon-binding domain"/>
    <property type="match status" value="1"/>
</dbReference>
<dbReference type="CDD" id="cd00859">
    <property type="entry name" value="HisRS_anticodon"/>
    <property type="match status" value="1"/>
</dbReference>
<dbReference type="InterPro" id="IPR036621">
    <property type="entry name" value="Anticodon-bd_dom_sf"/>
</dbReference>
<organism evidence="11 12">
    <name type="scientific">Nostoc flagelliforme FACHB-838</name>
    <dbReference type="NCBI Taxonomy" id="2692904"/>
    <lineage>
        <taxon>Bacteria</taxon>
        <taxon>Bacillati</taxon>
        <taxon>Cyanobacteriota</taxon>
        <taxon>Cyanophyceae</taxon>
        <taxon>Nostocales</taxon>
        <taxon>Nostocaceae</taxon>
        <taxon>Nostoc</taxon>
    </lineage>
</organism>
<evidence type="ECO:0000256" key="9">
    <source>
        <dbReference type="HAMAP-Rule" id="MF_00127"/>
    </source>
</evidence>
<keyword evidence="3 9" id="KW-0436">Ligase</keyword>
<feature type="domain" description="Aminoacyl-transfer RNA synthetases class-II family profile" evidence="10">
    <location>
        <begin position="29"/>
        <end position="368"/>
    </location>
</feature>
<dbReference type="SUPFAM" id="SSF52954">
    <property type="entry name" value="Class II aaRS ABD-related"/>
    <property type="match status" value="1"/>
</dbReference>
<comment type="subunit">
    <text evidence="9">Homodimer.</text>
</comment>
<keyword evidence="6 9" id="KW-0648">Protein biosynthesis</keyword>
<gene>
    <name evidence="9" type="primary">hisS</name>
    <name evidence="11" type="ORF">H6G97_20715</name>
</gene>
<evidence type="ECO:0000256" key="4">
    <source>
        <dbReference type="ARBA" id="ARBA00022741"/>
    </source>
</evidence>
<dbReference type="HAMAP" id="MF_00127">
    <property type="entry name" value="His_tRNA_synth"/>
    <property type="match status" value="1"/>
</dbReference>
<dbReference type="SUPFAM" id="SSF55681">
    <property type="entry name" value="Class II aaRS and biotin synthetases"/>
    <property type="match status" value="1"/>
</dbReference>
<keyword evidence="5 9" id="KW-0067">ATP-binding</keyword>
<evidence type="ECO:0000313" key="11">
    <source>
        <dbReference type="EMBL" id="MBD2531873.1"/>
    </source>
</evidence>
<protein>
    <recommendedName>
        <fullName evidence="9">Histidine--tRNA ligase</fullName>
        <ecNumber evidence="9">6.1.1.21</ecNumber>
    </recommendedName>
    <alternativeName>
        <fullName evidence="9">Histidyl-tRNA synthetase</fullName>
        <shortName evidence="9">HisRS</shortName>
    </alternativeName>
</protein>
<comment type="caution">
    <text evidence="11">The sequence shown here is derived from an EMBL/GenBank/DDBJ whole genome shotgun (WGS) entry which is preliminary data.</text>
</comment>
<evidence type="ECO:0000256" key="7">
    <source>
        <dbReference type="ARBA" id="ARBA00023146"/>
    </source>
</evidence>
<comment type="subcellular location">
    <subcellularLocation>
        <location evidence="9">Cytoplasm</location>
    </subcellularLocation>
</comment>
<name>A0ABR8DRW1_9NOSO</name>
<accession>A0ABR8DRW1</accession>
<dbReference type="Proteomes" id="UP000623440">
    <property type="component" value="Unassembled WGS sequence"/>
</dbReference>
<dbReference type="PIRSF" id="PIRSF001549">
    <property type="entry name" value="His-tRNA_synth"/>
    <property type="match status" value="1"/>
</dbReference>
<keyword evidence="4 9" id="KW-0547">Nucleotide-binding</keyword>
<dbReference type="InterPro" id="IPR015807">
    <property type="entry name" value="His-tRNA-ligase"/>
</dbReference>
<dbReference type="GO" id="GO:0004821">
    <property type="term" value="F:histidine-tRNA ligase activity"/>
    <property type="evidence" value="ECO:0007669"/>
    <property type="project" value="UniProtKB-EC"/>
</dbReference>
<evidence type="ECO:0000256" key="1">
    <source>
        <dbReference type="ARBA" id="ARBA00008226"/>
    </source>
</evidence>
<sequence length="462" mass="51343">MAKGDKINFSTPSGFPEFLPSEKRLELYLLDIIRRVFESYGFTPIETPAVERLEVLQAKGNQGDNIIYGIDPILPPNRQAERDKSGETGSEARALKFDQTVPLAAYIARHLNELTFPFARYQTDVVFRGERAKDGRFRQFRQCDIDVVARRELSLLYDAQMPAIITEIFEAINIGDFLIRINNRKVLTGFFKSLGIAENQIKSCIGIVDTLEKIGESKVKQDLEKEGIAAEQAQKIIEFIKIDGSVDDVLDKLKHLAQNPLETEQLSLGVSELETVITGVRNLGVAENCFCIDLSIARGLDYYTGTVYETTLLGHEALGSICSGGRYEELVGVFLGEKMPGVGISIGLTRLISRLLKAGILNTLAATPAQVMVVNMQEDLMPTYLKVSQHLRQAGINVITNFDKRPLGKQFQLADKQGIQFCVIIGSEEAAAQKSSLKDLKTGEQVEVLLENLAEEVKRRLT</sequence>
<dbReference type="InterPro" id="IPR033656">
    <property type="entry name" value="HisRS_anticodon"/>
</dbReference>
<comment type="similarity">
    <text evidence="1 9">Belongs to the class-II aminoacyl-tRNA synthetase family.</text>
</comment>
<dbReference type="InterPro" id="IPR041715">
    <property type="entry name" value="HisRS-like_core"/>
</dbReference>
<dbReference type="PANTHER" id="PTHR11476:SF7">
    <property type="entry name" value="HISTIDINE--TRNA LIGASE"/>
    <property type="match status" value="1"/>
</dbReference>
<evidence type="ECO:0000313" key="12">
    <source>
        <dbReference type="Proteomes" id="UP000623440"/>
    </source>
</evidence>
<dbReference type="EMBL" id="JACJSI010000043">
    <property type="protein sequence ID" value="MBD2531873.1"/>
    <property type="molecule type" value="Genomic_DNA"/>
</dbReference>
<dbReference type="Gene3D" id="3.30.930.10">
    <property type="entry name" value="Bira Bifunctional Protein, Domain 2"/>
    <property type="match status" value="1"/>
</dbReference>
<comment type="catalytic activity">
    <reaction evidence="8 9">
        <text>tRNA(His) + L-histidine + ATP = L-histidyl-tRNA(His) + AMP + diphosphate + H(+)</text>
        <dbReference type="Rhea" id="RHEA:17313"/>
        <dbReference type="Rhea" id="RHEA-COMP:9665"/>
        <dbReference type="Rhea" id="RHEA-COMP:9689"/>
        <dbReference type="ChEBI" id="CHEBI:15378"/>
        <dbReference type="ChEBI" id="CHEBI:30616"/>
        <dbReference type="ChEBI" id="CHEBI:33019"/>
        <dbReference type="ChEBI" id="CHEBI:57595"/>
        <dbReference type="ChEBI" id="CHEBI:78442"/>
        <dbReference type="ChEBI" id="CHEBI:78527"/>
        <dbReference type="ChEBI" id="CHEBI:456215"/>
        <dbReference type="EC" id="6.1.1.21"/>
    </reaction>
</comment>
<evidence type="ECO:0000256" key="2">
    <source>
        <dbReference type="ARBA" id="ARBA00022490"/>
    </source>
</evidence>
<dbReference type="NCBIfam" id="TIGR00442">
    <property type="entry name" value="hisS"/>
    <property type="match status" value="1"/>
</dbReference>
<dbReference type="EC" id="6.1.1.21" evidence="9"/>
<keyword evidence="12" id="KW-1185">Reference proteome</keyword>
<dbReference type="InterPro" id="IPR004154">
    <property type="entry name" value="Anticodon-bd"/>
</dbReference>
<dbReference type="Pfam" id="PF03129">
    <property type="entry name" value="HGTP_anticodon"/>
    <property type="match status" value="1"/>
</dbReference>
<evidence type="ECO:0000256" key="5">
    <source>
        <dbReference type="ARBA" id="ARBA00022840"/>
    </source>
</evidence>
<keyword evidence="7 9" id="KW-0030">Aminoacyl-tRNA synthetase</keyword>
<evidence type="ECO:0000256" key="6">
    <source>
        <dbReference type="ARBA" id="ARBA00022917"/>
    </source>
</evidence>
<reference evidence="11 12" key="1">
    <citation type="journal article" date="2020" name="ISME J.">
        <title>Comparative genomics reveals insights into cyanobacterial evolution and habitat adaptation.</title>
        <authorList>
            <person name="Chen M.Y."/>
            <person name="Teng W.K."/>
            <person name="Zhao L."/>
            <person name="Hu C.X."/>
            <person name="Zhou Y.K."/>
            <person name="Han B.P."/>
            <person name="Song L.R."/>
            <person name="Shu W.S."/>
        </authorList>
    </citation>
    <scope>NUCLEOTIDE SEQUENCE [LARGE SCALE GENOMIC DNA]</scope>
    <source>
        <strain evidence="11 12">FACHB-838</strain>
    </source>
</reference>
<evidence type="ECO:0000256" key="3">
    <source>
        <dbReference type="ARBA" id="ARBA00022598"/>
    </source>
</evidence>
<dbReference type="RefSeq" id="WP_190942539.1">
    <property type="nucleotide sequence ID" value="NZ_JACJSI010000043.1"/>
</dbReference>
<dbReference type="PROSITE" id="PS50862">
    <property type="entry name" value="AA_TRNA_LIGASE_II"/>
    <property type="match status" value="1"/>
</dbReference>
<proteinExistence type="inferred from homology"/>
<evidence type="ECO:0000259" key="10">
    <source>
        <dbReference type="PROSITE" id="PS50862"/>
    </source>
</evidence>
<keyword evidence="2 9" id="KW-0963">Cytoplasm</keyword>
<dbReference type="CDD" id="cd00773">
    <property type="entry name" value="HisRS-like_core"/>
    <property type="match status" value="1"/>
</dbReference>